<dbReference type="EMBL" id="GU474834">
    <property type="protein sequence ID" value="ADI16308.1"/>
    <property type="molecule type" value="Genomic_DNA"/>
</dbReference>
<dbReference type="SUPFAM" id="SSF159709">
    <property type="entry name" value="PhnH-like"/>
    <property type="match status" value="1"/>
</dbReference>
<accession>E0XPG7</accession>
<name>E0XPG7_9BACT</name>
<dbReference type="Pfam" id="PF05845">
    <property type="entry name" value="PhnH"/>
    <property type="match status" value="1"/>
</dbReference>
<dbReference type="PIRSF" id="PIRSF020680">
    <property type="entry name" value="PhnH"/>
    <property type="match status" value="1"/>
</dbReference>
<dbReference type="Gene3D" id="3.40.50.11310">
    <property type="entry name" value="Bacterial phosphonate metabolism protein PhnH"/>
    <property type="match status" value="1"/>
</dbReference>
<protein>
    <submittedName>
        <fullName evidence="1">Uncharacterized enzyme of phosphonate metabolism</fullName>
    </submittedName>
</protein>
<organism evidence="1">
    <name type="scientific">uncultured bacterium HF0070_11A08</name>
    <dbReference type="NCBI Taxonomy" id="710812"/>
    <lineage>
        <taxon>Bacteria</taxon>
        <taxon>environmental samples</taxon>
    </lineage>
</organism>
<dbReference type="InterPro" id="IPR038058">
    <property type="entry name" value="PhnH-like_sp"/>
</dbReference>
<sequence>MQPDALKGGFADLPVQSATAFRSVLQAMARPGTIHQLAGAAPPPPLSVAAGVVLLTLCDPETTLFVGASVDTPELRSWISFHTGAPFSAAGEAVVAIGSWQDFIPLSAFPVGSAEYPDRSTTLITEVGSLGREGSNACRLTGPGIQDFYTLCLPDPVLMQANAALFPLGLDFILTSDSSVAALPRSTKIKVM</sequence>
<dbReference type="InterPro" id="IPR008772">
    <property type="entry name" value="Phosphonate_metab_PhnH"/>
</dbReference>
<proteinExistence type="predicted"/>
<reference evidence="1" key="1">
    <citation type="journal article" date="2011" name="Environ. Microbiol.">
        <title>Time-series analyses of Monterey Bay coastal microbial picoplankton using a 'genome proxy' microarray.</title>
        <authorList>
            <person name="Rich V.I."/>
            <person name="Pham V.D."/>
            <person name="Eppley J."/>
            <person name="Shi Y."/>
            <person name="DeLong E.F."/>
        </authorList>
    </citation>
    <scope>NUCLEOTIDE SEQUENCE</scope>
</reference>
<evidence type="ECO:0000313" key="1">
    <source>
        <dbReference type="EMBL" id="ADI16308.1"/>
    </source>
</evidence>
<dbReference type="NCBIfam" id="TIGR03292">
    <property type="entry name" value="PhnH_redo"/>
    <property type="match status" value="1"/>
</dbReference>
<dbReference type="GO" id="GO:0019634">
    <property type="term" value="P:organic phosphonate metabolic process"/>
    <property type="evidence" value="ECO:0007669"/>
    <property type="project" value="InterPro"/>
</dbReference>
<dbReference type="AlphaFoldDB" id="E0XPG7"/>